<dbReference type="SUPFAM" id="SSF48452">
    <property type="entry name" value="TPR-like"/>
    <property type="match status" value="1"/>
</dbReference>
<gene>
    <name evidence="2" type="ORF">HY768_08690</name>
</gene>
<reference evidence="2" key="1">
    <citation type="submission" date="2020-07" db="EMBL/GenBank/DDBJ databases">
        <title>Huge and variable diversity of episymbiotic CPR bacteria and DPANN archaea in groundwater ecosystems.</title>
        <authorList>
            <person name="He C.Y."/>
            <person name="Keren R."/>
            <person name="Whittaker M."/>
            <person name="Farag I.F."/>
            <person name="Doudna J."/>
            <person name="Cate J.H.D."/>
            <person name="Banfield J.F."/>
        </authorList>
    </citation>
    <scope>NUCLEOTIDE SEQUENCE</scope>
    <source>
        <strain evidence="2">NC_groundwater_1520_Pr4_B-0.1um_53_5</strain>
    </source>
</reference>
<comment type="caution">
    <text evidence="2">The sequence shown here is derived from an EMBL/GenBank/DDBJ whole genome shotgun (WGS) entry which is preliminary data.</text>
</comment>
<protein>
    <recommendedName>
        <fullName evidence="4">Tetratricopeptide repeat protein</fullName>
    </recommendedName>
</protein>
<evidence type="ECO:0000256" key="1">
    <source>
        <dbReference type="PROSITE-ProRule" id="PRU00339"/>
    </source>
</evidence>
<dbReference type="Proteomes" id="UP000736328">
    <property type="component" value="Unassembled WGS sequence"/>
</dbReference>
<sequence length="352" mass="38320">MISSIFCLAPLKAAGQGNIGLNVWPPKIELSVLAGESQTGVLIVQNPTAFKHRVYAYPLNVKMSLYGELEFTEDSLSYGCVEWLSINPIEFDLPQGASQQVRYTIKVPLEAEGSHIGALFFHTKPQAALKRTGSQITARVGCIILETVPGSGEKKAEVTGLAVKKPSARGPAVAEITLKNNGSLLLRPEGTLEIKNDRGFTLGKLMVNENREAVFPFSQRAFRLPLENIEPGRYALQATLDYGGAEILVAEARVNLIADQAQSDAWPIIKSPAPTQSRQVAKKGFPVPVPKASPREIQNLLSQGTKLYAGGEYQQALGVWQKLLKLDPGNANAKKNLERTRQKLEAQKRAKG</sequence>
<dbReference type="PROSITE" id="PS50005">
    <property type="entry name" value="TPR"/>
    <property type="match status" value="1"/>
</dbReference>
<name>A0A933MK33_UNCT6</name>
<proteinExistence type="predicted"/>
<evidence type="ECO:0000313" key="2">
    <source>
        <dbReference type="EMBL" id="MBI4727279.1"/>
    </source>
</evidence>
<dbReference type="InterPro" id="IPR019734">
    <property type="entry name" value="TPR_rpt"/>
</dbReference>
<dbReference type="AlphaFoldDB" id="A0A933MK33"/>
<accession>A0A933MK33</accession>
<evidence type="ECO:0008006" key="4">
    <source>
        <dbReference type="Google" id="ProtNLM"/>
    </source>
</evidence>
<evidence type="ECO:0000313" key="3">
    <source>
        <dbReference type="Proteomes" id="UP000736328"/>
    </source>
</evidence>
<keyword evidence="1" id="KW-0802">TPR repeat</keyword>
<dbReference type="Gene3D" id="1.25.40.10">
    <property type="entry name" value="Tetratricopeptide repeat domain"/>
    <property type="match status" value="1"/>
</dbReference>
<organism evidence="2 3">
    <name type="scientific">candidate division TA06 bacterium</name>
    <dbReference type="NCBI Taxonomy" id="2250710"/>
    <lineage>
        <taxon>Bacteria</taxon>
        <taxon>Bacteria division TA06</taxon>
    </lineage>
</organism>
<dbReference type="EMBL" id="JACQXR010000114">
    <property type="protein sequence ID" value="MBI4727279.1"/>
    <property type="molecule type" value="Genomic_DNA"/>
</dbReference>
<dbReference type="InterPro" id="IPR011990">
    <property type="entry name" value="TPR-like_helical_dom_sf"/>
</dbReference>
<feature type="repeat" description="TPR" evidence="1">
    <location>
        <begin position="297"/>
        <end position="330"/>
    </location>
</feature>